<dbReference type="RefSeq" id="WP_354600583.1">
    <property type="nucleotide sequence ID" value="NZ_JBEWZI010000007.1"/>
</dbReference>
<protein>
    <submittedName>
        <fullName evidence="1">Sulfotransferase family 2 domain-containing protein</fullName>
    </submittedName>
</protein>
<gene>
    <name evidence="1" type="ORF">ABXR19_07950</name>
</gene>
<keyword evidence="2" id="KW-1185">Reference proteome</keyword>
<comment type="caution">
    <text evidence="1">The sequence shown here is derived from an EMBL/GenBank/DDBJ whole genome shotgun (WGS) entry which is preliminary data.</text>
</comment>
<dbReference type="Proteomes" id="UP001549691">
    <property type="component" value="Unassembled WGS sequence"/>
</dbReference>
<evidence type="ECO:0000313" key="2">
    <source>
        <dbReference type="Proteomes" id="UP001549691"/>
    </source>
</evidence>
<accession>A0ABV2TJM4</accession>
<proteinExistence type="predicted"/>
<dbReference type="Gene3D" id="3.40.50.300">
    <property type="entry name" value="P-loop containing nucleotide triphosphate hydrolases"/>
    <property type="match status" value="1"/>
</dbReference>
<dbReference type="EMBL" id="JBEWZI010000007">
    <property type="protein sequence ID" value="MET7014121.1"/>
    <property type="molecule type" value="Genomic_DNA"/>
</dbReference>
<dbReference type="Pfam" id="PF03567">
    <property type="entry name" value="Sulfotransfer_2"/>
    <property type="match status" value="1"/>
</dbReference>
<name>A0ABV2TJM4_9RHOO</name>
<evidence type="ECO:0000313" key="1">
    <source>
        <dbReference type="EMBL" id="MET7014121.1"/>
    </source>
</evidence>
<reference evidence="1 2" key="1">
    <citation type="submission" date="2024-07" db="EMBL/GenBank/DDBJ databases">
        <title>Uliginosibacterium flavum JJ3220;KACC:17644.</title>
        <authorList>
            <person name="Kim M.K."/>
        </authorList>
    </citation>
    <scope>NUCLEOTIDE SEQUENCE [LARGE SCALE GENOMIC DNA]</scope>
    <source>
        <strain evidence="1 2">KACC:17644</strain>
    </source>
</reference>
<organism evidence="1 2">
    <name type="scientific">Uliginosibacterium flavum</name>
    <dbReference type="NCBI Taxonomy" id="1396831"/>
    <lineage>
        <taxon>Bacteria</taxon>
        <taxon>Pseudomonadati</taxon>
        <taxon>Pseudomonadota</taxon>
        <taxon>Betaproteobacteria</taxon>
        <taxon>Rhodocyclales</taxon>
        <taxon>Zoogloeaceae</taxon>
        <taxon>Uliginosibacterium</taxon>
    </lineage>
</organism>
<dbReference type="InterPro" id="IPR005331">
    <property type="entry name" value="Sulfotransferase"/>
</dbReference>
<sequence length="300" mass="34626">MSIDQDLVNGCYVKYLGRPAEQGGLKYYAQFESIVDVEHEIAASQEFLSRERVLRYPCSFHSWKTCVLEEAKIVFVPIAKCAHTAVVSALYDFKNIDWRTLNVSDAEVLESGTDDEFLHYVLGSNKTGLLLKDHSPEFADRILRDTEWLRVAVLRDPVARFLSAFNHFFIQWRTHPLGLRHTKVILDALGEDFDANSSTGMIKVMKYIMTQRGCDLDAHFAPQYEYVGGIRMDRLIPMARLDLLEKLVSERSGRTFRIERKNVRRDTVKDGEGAPEDVRELVEEYFWLDRLLYEKALCAC</sequence>
<dbReference type="InterPro" id="IPR027417">
    <property type="entry name" value="P-loop_NTPase"/>
</dbReference>